<protein>
    <recommendedName>
        <fullName evidence="2">DUF1737 domain-containing protein</fullName>
    </recommendedName>
</protein>
<reference evidence="1" key="1">
    <citation type="submission" date="2020-05" db="EMBL/GenBank/DDBJ databases">
        <authorList>
            <person name="Chiriac C."/>
            <person name="Salcher M."/>
            <person name="Ghai R."/>
            <person name="Kavagutti S V."/>
        </authorList>
    </citation>
    <scope>NUCLEOTIDE SEQUENCE</scope>
</reference>
<evidence type="ECO:0000313" key="1">
    <source>
        <dbReference type="EMBL" id="CAB4240618.1"/>
    </source>
</evidence>
<accession>A0A6J5T910</accession>
<name>A0A6J5T910_9CAUD</name>
<proteinExistence type="predicted"/>
<evidence type="ECO:0008006" key="2">
    <source>
        <dbReference type="Google" id="ProtNLM"/>
    </source>
</evidence>
<sequence>MSFEIIKGDAEEVATVVNEYLDRGYKLHGNCMVVREGSDTVYVQAVARRARTAAEKEMEVK</sequence>
<dbReference type="EMBL" id="LR797814">
    <property type="protein sequence ID" value="CAB4240618.1"/>
    <property type="molecule type" value="Genomic_DNA"/>
</dbReference>
<organism evidence="1">
    <name type="scientific">uncultured Caudovirales phage</name>
    <dbReference type="NCBI Taxonomy" id="2100421"/>
    <lineage>
        <taxon>Viruses</taxon>
        <taxon>Duplodnaviria</taxon>
        <taxon>Heunggongvirae</taxon>
        <taxon>Uroviricota</taxon>
        <taxon>Caudoviricetes</taxon>
        <taxon>Peduoviridae</taxon>
        <taxon>Maltschvirus</taxon>
        <taxon>Maltschvirus maltsch</taxon>
    </lineage>
</organism>
<gene>
    <name evidence="1" type="ORF">UFOVP3_63</name>
</gene>